<feature type="compositionally biased region" description="Basic and acidic residues" evidence="1">
    <location>
        <begin position="1"/>
        <end position="18"/>
    </location>
</feature>
<feature type="region of interest" description="Disordered" evidence="1">
    <location>
        <begin position="1"/>
        <end position="22"/>
    </location>
</feature>
<dbReference type="SUPFAM" id="SSF54928">
    <property type="entry name" value="RNA-binding domain, RBD"/>
    <property type="match status" value="1"/>
</dbReference>
<dbReference type="GO" id="GO:0003676">
    <property type="term" value="F:nucleic acid binding"/>
    <property type="evidence" value="ECO:0007669"/>
    <property type="project" value="InterPro"/>
</dbReference>
<proteinExistence type="predicted"/>
<dbReference type="Gene3D" id="3.30.70.330">
    <property type="match status" value="1"/>
</dbReference>
<dbReference type="EMBL" id="KI517464">
    <property type="protein sequence ID" value="ESQ40728.1"/>
    <property type="molecule type" value="Genomic_DNA"/>
</dbReference>
<dbReference type="OMA" id="RRKIHYQ"/>
<dbReference type="KEGG" id="eus:EUTSA_v10015520mg"/>
<dbReference type="eggNOG" id="KOG4660">
    <property type="taxonomic scope" value="Eukaryota"/>
</dbReference>
<dbReference type="InterPro" id="IPR035979">
    <property type="entry name" value="RBD_domain_sf"/>
</dbReference>
<feature type="domain" description="Mei2-like C-terminal RNA recognition motif" evidence="2">
    <location>
        <begin position="176"/>
        <end position="264"/>
    </location>
</feature>
<protein>
    <recommendedName>
        <fullName evidence="2">Mei2-like C-terminal RNA recognition motif domain-containing protein</fullName>
    </recommendedName>
</protein>
<name>V4LLN8_EUTSA</name>
<evidence type="ECO:0000313" key="4">
    <source>
        <dbReference type="Proteomes" id="UP000030689"/>
    </source>
</evidence>
<reference evidence="3 4" key="1">
    <citation type="journal article" date="2013" name="Front. Plant Sci.">
        <title>The Reference Genome of the Halophytic Plant Eutrema salsugineum.</title>
        <authorList>
            <person name="Yang R."/>
            <person name="Jarvis D.E."/>
            <person name="Chen H."/>
            <person name="Beilstein M.A."/>
            <person name="Grimwood J."/>
            <person name="Jenkins J."/>
            <person name="Shu S."/>
            <person name="Prochnik S."/>
            <person name="Xin M."/>
            <person name="Ma C."/>
            <person name="Schmutz J."/>
            <person name="Wing R.A."/>
            <person name="Mitchell-Olds T."/>
            <person name="Schumaker K.S."/>
            <person name="Wang X."/>
        </authorList>
    </citation>
    <scope>NUCLEOTIDE SEQUENCE [LARGE SCALE GENOMIC DNA]</scope>
</reference>
<evidence type="ECO:0000256" key="1">
    <source>
        <dbReference type="SAM" id="MobiDB-lite"/>
    </source>
</evidence>
<dbReference type="Proteomes" id="UP000030689">
    <property type="component" value="Unassembled WGS sequence"/>
</dbReference>
<dbReference type="AlphaFoldDB" id="V4LLN8"/>
<dbReference type="InterPro" id="IPR007201">
    <property type="entry name" value="Mei2-like_Rrm_C"/>
</dbReference>
<keyword evidence="4" id="KW-1185">Reference proteome</keyword>
<dbReference type="Gramene" id="ESQ40728">
    <property type="protein sequence ID" value="ESQ40728"/>
    <property type="gene ID" value="EUTSA_v10015520mg"/>
</dbReference>
<accession>V4LLN8</accession>
<dbReference type="InterPro" id="IPR012677">
    <property type="entry name" value="Nucleotide-bd_a/b_plait_sf"/>
</dbReference>
<dbReference type="STRING" id="72664.V4LLN8"/>
<organism evidence="3 4">
    <name type="scientific">Eutrema salsugineum</name>
    <name type="common">Saltwater cress</name>
    <name type="synonym">Sisymbrium salsugineum</name>
    <dbReference type="NCBI Taxonomy" id="72664"/>
    <lineage>
        <taxon>Eukaryota</taxon>
        <taxon>Viridiplantae</taxon>
        <taxon>Streptophyta</taxon>
        <taxon>Embryophyta</taxon>
        <taxon>Tracheophyta</taxon>
        <taxon>Spermatophyta</taxon>
        <taxon>Magnoliopsida</taxon>
        <taxon>eudicotyledons</taxon>
        <taxon>Gunneridae</taxon>
        <taxon>Pentapetalae</taxon>
        <taxon>rosids</taxon>
        <taxon>malvids</taxon>
        <taxon>Brassicales</taxon>
        <taxon>Brassicaceae</taxon>
        <taxon>Eutremeae</taxon>
        <taxon>Eutrema</taxon>
    </lineage>
</organism>
<gene>
    <name evidence="3" type="ORF">EUTSA_v10015520mg</name>
</gene>
<evidence type="ECO:0000259" key="2">
    <source>
        <dbReference type="Pfam" id="PF04059"/>
    </source>
</evidence>
<sequence length="326" mass="37406">DEADSSERRDEQGKDSRSRRTFGINLEEPLFEIKFRTSPMASPNSPDHLSPARNDGASDVIVRRTLNPTAPFFFPRNLSLHRFYFSPPPIYFISETNLPPPPSIFLYYPLNINPNPFVYVQEMPHLYLENPSQELSSSPTTRKGVFGRRGGNGHCKKVTWKRKIHHQVESIGDHLTTVMLRNIPNKYTRDMMIEFLDEHCEVENKKKKDEEFPVSAYDFLYLPIDFMSKMNKGYAFVNFTNAEAVSKFKAACNHKAWCHFGSKKGKDELVKHFEQMTYPVEAYSAVCFSPARSGPKNTVETIMVGVVGEVKGKEKTQTPNQIQVKR</sequence>
<feature type="non-terminal residue" evidence="3">
    <location>
        <position position="1"/>
    </location>
</feature>
<evidence type="ECO:0000313" key="3">
    <source>
        <dbReference type="EMBL" id="ESQ40728.1"/>
    </source>
</evidence>
<dbReference type="Pfam" id="PF04059">
    <property type="entry name" value="RRM_2"/>
    <property type="match status" value="1"/>
</dbReference>
<dbReference type="CDD" id="cd12277">
    <property type="entry name" value="RRM3_MEI2_EAR1_like"/>
    <property type="match status" value="1"/>
</dbReference>